<dbReference type="EMBL" id="JAGMUV010000017">
    <property type="protein sequence ID" value="KAH7131257.1"/>
    <property type="molecule type" value="Genomic_DNA"/>
</dbReference>
<sequence length="415" mass="47479">MFLCQLWKNGMFDYFWTDFLSLDQDNKIEVCQQIRFMRHFYTSAESVLIFLGLNGLERESLNCLATYDGKANPRDDVLNAAQMLVSLPLWTRIWIIQELSLASKGTLIDGASELDLEEFLRKATALLHHAPPSTSRHLPALRRIQSLRQSTRKAIALFRLLEDFKECQCTNPIDRVYGLLGLVVDPLGLSQRLDIRADKLPSQVFWDVVFECHFPLLGYDKLSTILLPMYPEPDPVRRLESLNDYFLDMGTSVEHRRQAGMTLSALHAVHMIMMNYVPLDSLQRHANWESLICRLFPGPLVLANPEFIKMSLFESSRRALRLGLDLACLVFDTRLPATFHNPKFSGWEPSPDLRVTEIGNEILLEPIPSDSSTASPGLDSDRCPNPNCVFSFPGGRLMMVRVETTRYSQLFLEFY</sequence>
<dbReference type="PANTHER" id="PTHR24148">
    <property type="entry name" value="ANKYRIN REPEAT DOMAIN-CONTAINING PROTEIN 39 HOMOLOG-RELATED"/>
    <property type="match status" value="1"/>
</dbReference>
<keyword evidence="3" id="KW-1185">Reference proteome</keyword>
<reference evidence="2" key="1">
    <citation type="journal article" date="2021" name="Nat. Commun.">
        <title>Genetic determinants of endophytism in the Arabidopsis root mycobiome.</title>
        <authorList>
            <person name="Mesny F."/>
            <person name="Miyauchi S."/>
            <person name="Thiergart T."/>
            <person name="Pickel B."/>
            <person name="Atanasova L."/>
            <person name="Karlsson M."/>
            <person name="Huettel B."/>
            <person name="Barry K.W."/>
            <person name="Haridas S."/>
            <person name="Chen C."/>
            <person name="Bauer D."/>
            <person name="Andreopoulos W."/>
            <person name="Pangilinan J."/>
            <person name="LaButti K."/>
            <person name="Riley R."/>
            <person name="Lipzen A."/>
            <person name="Clum A."/>
            <person name="Drula E."/>
            <person name="Henrissat B."/>
            <person name="Kohler A."/>
            <person name="Grigoriev I.V."/>
            <person name="Martin F.M."/>
            <person name="Hacquard S."/>
        </authorList>
    </citation>
    <scope>NUCLEOTIDE SEQUENCE</scope>
    <source>
        <strain evidence="2">MPI-CAGE-AT-0147</strain>
    </source>
</reference>
<name>A0A9P9E5Q5_9HYPO</name>
<proteinExistence type="predicted"/>
<protein>
    <recommendedName>
        <fullName evidence="1">Heterokaryon incompatibility domain-containing protein</fullName>
    </recommendedName>
</protein>
<evidence type="ECO:0000313" key="3">
    <source>
        <dbReference type="Proteomes" id="UP000738349"/>
    </source>
</evidence>
<dbReference type="InterPro" id="IPR010730">
    <property type="entry name" value="HET"/>
</dbReference>
<feature type="domain" description="Heterokaryon incompatibility" evidence="1">
    <location>
        <begin position="12"/>
        <end position="98"/>
    </location>
</feature>
<dbReference type="AlphaFoldDB" id="A0A9P9E5Q5"/>
<dbReference type="OrthoDB" id="2157530at2759"/>
<dbReference type="Pfam" id="PF06985">
    <property type="entry name" value="HET"/>
    <property type="match status" value="1"/>
</dbReference>
<evidence type="ECO:0000259" key="1">
    <source>
        <dbReference type="Pfam" id="PF06985"/>
    </source>
</evidence>
<dbReference type="PANTHER" id="PTHR24148:SF73">
    <property type="entry name" value="HET DOMAIN PROTEIN (AFU_ORTHOLOGUE AFUA_8G01020)"/>
    <property type="match status" value="1"/>
</dbReference>
<gene>
    <name evidence="2" type="ORF">EDB81DRAFT_906322</name>
</gene>
<evidence type="ECO:0000313" key="2">
    <source>
        <dbReference type="EMBL" id="KAH7131257.1"/>
    </source>
</evidence>
<dbReference type="InterPro" id="IPR052895">
    <property type="entry name" value="HetReg/Transcr_Mod"/>
</dbReference>
<accession>A0A9P9E5Q5</accession>
<comment type="caution">
    <text evidence="2">The sequence shown here is derived from an EMBL/GenBank/DDBJ whole genome shotgun (WGS) entry which is preliminary data.</text>
</comment>
<dbReference type="Proteomes" id="UP000738349">
    <property type="component" value="Unassembled WGS sequence"/>
</dbReference>
<organism evidence="2 3">
    <name type="scientific">Dactylonectria macrodidyma</name>
    <dbReference type="NCBI Taxonomy" id="307937"/>
    <lineage>
        <taxon>Eukaryota</taxon>
        <taxon>Fungi</taxon>
        <taxon>Dikarya</taxon>
        <taxon>Ascomycota</taxon>
        <taxon>Pezizomycotina</taxon>
        <taxon>Sordariomycetes</taxon>
        <taxon>Hypocreomycetidae</taxon>
        <taxon>Hypocreales</taxon>
        <taxon>Nectriaceae</taxon>
        <taxon>Dactylonectria</taxon>
    </lineage>
</organism>